<gene>
    <name evidence="1" type="ORF">MDCFG202_LOCUS259718</name>
</gene>
<dbReference type="AlphaFoldDB" id="A0A9N8WQG8"/>
<protein>
    <recommendedName>
        <fullName evidence="3">GIY-YIG domain-containing protein</fullName>
    </recommendedName>
</protein>
<name>A0A9N8WQG8_GIBZA</name>
<accession>A0A9N8WQG8</accession>
<proteinExistence type="predicted"/>
<dbReference type="EMBL" id="CAJPIJ010000134">
    <property type="protein sequence ID" value="CAG1984599.1"/>
    <property type="molecule type" value="Genomic_DNA"/>
</dbReference>
<evidence type="ECO:0008006" key="3">
    <source>
        <dbReference type="Google" id="ProtNLM"/>
    </source>
</evidence>
<sequence>MANNEPRAMAQIQPQNMRALVMTAPWSFNDTEQSVDAFFRNKIPDKYKKNGIFELGTGAEGLFVDQKGAWGRALFFREDKQFPVLIPMNRVKVGAKWRPLDAKLRDSRRIDAAINEHPPSLSINAPTRLETHVRAFWLSLREKRTEMRRHGLRHSEEQQMFGETFSNNVDLIVSGFTRQARQLFSNGITDVNQLASLPMASQQWPPRGAKVIYVRLYRRRAEGRLPAVYVGQTINPAFKRHMEHEAAIGSNNPHYNAARQSAPQDRLMIPIMVWDEGQHVSAGVLNMAEQTMMLMLGTYHVLVRTPGTHEHLFNHFTLLDAVNTSTRQISGWPANNGTGTNVISPVFDFHRSPPIHCYRERTEVTGLPAMTVFRQARIFGFSLQRSGGTTERFGVAFPPGDIPAEIPGYLVFEIMHGGRPHASAYLGCPTIGPFENFGIANSLAIAFEWWDEASDQWKKCYTRRGMFRSAFARGLANSDPAKALGPWKRCVEFIQLLEGIDYTGNLDFFSRSLFPSPEVHELVLDHLSQKASWRPRPRQSQPAPKRATFADNAQRMANLTSAWSTVTNLATPPPLTSDFWRRDESDTRSASKLSQVTCDFCKYMFDPHDRHRLRCERDTRFTDQWVCKCCALLNRPCSWTSRSQNIEYWGQGPPYLGVSTFVLGTCPTGPHRWLAFHQAFPENAKVIDTVEPIDGLDGLIILQDVLDDDDESSSLEDHENEADD</sequence>
<evidence type="ECO:0000313" key="2">
    <source>
        <dbReference type="Proteomes" id="UP000746612"/>
    </source>
</evidence>
<organism evidence="1 2">
    <name type="scientific">Gibberella zeae</name>
    <name type="common">Wheat head blight fungus</name>
    <name type="synonym">Fusarium graminearum</name>
    <dbReference type="NCBI Taxonomy" id="5518"/>
    <lineage>
        <taxon>Eukaryota</taxon>
        <taxon>Fungi</taxon>
        <taxon>Dikarya</taxon>
        <taxon>Ascomycota</taxon>
        <taxon>Pezizomycotina</taxon>
        <taxon>Sordariomycetes</taxon>
        <taxon>Hypocreomycetidae</taxon>
        <taxon>Hypocreales</taxon>
        <taxon>Nectriaceae</taxon>
        <taxon>Fusarium</taxon>
    </lineage>
</organism>
<evidence type="ECO:0000313" key="1">
    <source>
        <dbReference type="EMBL" id="CAG1984599.1"/>
    </source>
</evidence>
<reference evidence="1" key="1">
    <citation type="submission" date="2021-03" db="EMBL/GenBank/DDBJ databases">
        <authorList>
            <person name="Alouane T."/>
            <person name="Langin T."/>
            <person name="Bonhomme L."/>
        </authorList>
    </citation>
    <scope>NUCLEOTIDE SEQUENCE</scope>
    <source>
        <strain evidence="1">MDC_Fg202</strain>
    </source>
</reference>
<comment type="caution">
    <text evidence="1">The sequence shown here is derived from an EMBL/GenBank/DDBJ whole genome shotgun (WGS) entry which is preliminary data.</text>
</comment>
<dbReference type="Proteomes" id="UP000746612">
    <property type="component" value="Unassembled WGS sequence"/>
</dbReference>